<dbReference type="InterPro" id="IPR009668">
    <property type="entry name" value="RNA_pol-assoc_fac_A49-like"/>
</dbReference>
<comment type="subcellular location">
    <subcellularLocation>
        <location evidence="1">Nucleus</location>
        <location evidence="1">Nucleolus</location>
    </subcellularLocation>
</comment>
<dbReference type="PANTHER" id="PTHR14440">
    <property type="entry name" value="DNA-DIRECTED RNA POLYMERASE I SUBUNIT RPA49"/>
    <property type="match status" value="1"/>
</dbReference>
<dbReference type="GO" id="GO:0003677">
    <property type="term" value="F:DNA binding"/>
    <property type="evidence" value="ECO:0007669"/>
    <property type="project" value="InterPro"/>
</dbReference>
<name>A0A7R9FFJ3_9NEOP</name>
<sequence>MDNSVLISEIVLKKERLPPVIVSFEHGKLMPPETSKLRSGVYRDKNNARKRVVAVATRSLLYTGVQAPWNSDMCRTFVGVRNKKTNKMRLLEAEYFQLSPAITLENCPIPQPKGYVIDTGDTKHAQLNKSFGSKNSKRRAEQQERTRMQLDNLKDQLNETSATVEVSKEDLSFSTLAGDDILVQYLPPFNEVASVVDRVYELNRILTEEELNSLEPKCQEILSNIDVYTHEMQVLTVSLLQTDGHSDKAINPTLSTFLVIVKVNSQLDGY</sequence>
<dbReference type="EMBL" id="OE000121">
    <property type="protein sequence ID" value="CAD7452528.1"/>
    <property type="molecule type" value="Genomic_DNA"/>
</dbReference>
<evidence type="ECO:0000313" key="7">
    <source>
        <dbReference type="EMBL" id="CAD7452528.1"/>
    </source>
</evidence>
<proteinExistence type="inferred from homology"/>
<evidence type="ECO:0000256" key="3">
    <source>
        <dbReference type="ARBA" id="ARBA00022478"/>
    </source>
</evidence>
<accession>A0A7R9FFJ3</accession>
<evidence type="ECO:0000256" key="5">
    <source>
        <dbReference type="ARBA" id="ARBA00023242"/>
    </source>
</evidence>
<dbReference type="GO" id="GO:0005730">
    <property type="term" value="C:nucleolus"/>
    <property type="evidence" value="ECO:0007669"/>
    <property type="project" value="UniProtKB-SubCell"/>
</dbReference>
<keyword evidence="5" id="KW-0539">Nucleus</keyword>
<evidence type="ECO:0000256" key="6">
    <source>
        <dbReference type="SAM" id="Coils"/>
    </source>
</evidence>
<gene>
    <name evidence="7" type="ORF">TTEB3V08_LOCUS706</name>
</gene>
<dbReference type="GO" id="GO:0006351">
    <property type="term" value="P:DNA-templated transcription"/>
    <property type="evidence" value="ECO:0007669"/>
    <property type="project" value="InterPro"/>
</dbReference>
<keyword evidence="4" id="KW-0804">Transcription</keyword>
<protein>
    <submittedName>
        <fullName evidence="7">Uncharacterized protein</fullName>
    </submittedName>
</protein>
<organism evidence="7">
    <name type="scientific">Timema tahoe</name>
    <dbReference type="NCBI Taxonomy" id="61484"/>
    <lineage>
        <taxon>Eukaryota</taxon>
        <taxon>Metazoa</taxon>
        <taxon>Ecdysozoa</taxon>
        <taxon>Arthropoda</taxon>
        <taxon>Hexapoda</taxon>
        <taxon>Insecta</taxon>
        <taxon>Pterygota</taxon>
        <taxon>Neoptera</taxon>
        <taxon>Polyneoptera</taxon>
        <taxon>Phasmatodea</taxon>
        <taxon>Timematodea</taxon>
        <taxon>Timematoidea</taxon>
        <taxon>Timematidae</taxon>
        <taxon>Timema</taxon>
    </lineage>
</organism>
<evidence type="ECO:0000256" key="2">
    <source>
        <dbReference type="ARBA" id="ARBA00009430"/>
    </source>
</evidence>
<comment type="similarity">
    <text evidence="2">Belongs to the eukaryotic RPA49/POLR1E RNA polymerase subunit family.</text>
</comment>
<keyword evidence="3" id="KW-0240">DNA-directed RNA polymerase</keyword>
<dbReference type="Pfam" id="PF06870">
    <property type="entry name" value="RNA_pol_I_A49"/>
    <property type="match status" value="1"/>
</dbReference>
<evidence type="ECO:0000256" key="1">
    <source>
        <dbReference type="ARBA" id="ARBA00004604"/>
    </source>
</evidence>
<reference evidence="7" key="1">
    <citation type="submission" date="2020-11" db="EMBL/GenBank/DDBJ databases">
        <authorList>
            <person name="Tran Van P."/>
        </authorList>
    </citation>
    <scope>NUCLEOTIDE SEQUENCE</scope>
</reference>
<keyword evidence="6" id="KW-0175">Coiled coil</keyword>
<feature type="coiled-coil region" evidence="6">
    <location>
        <begin position="140"/>
        <end position="170"/>
    </location>
</feature>
<dbReference type="GO" id="GO:0000428">
    <property type="term" value="C:DNA-directed RNA polymerase complex"/>
    <property type="evidence" value="ECO:0007669"/>
    <property type="project" value="UniProtKB-KW"/>
</dbReference>
<evidence type="ECO:0000256" key="4">
    <source>
        <dbReference type="ARBA" id="ARBA00023163"/>
    </source>
</evidence>
<dbReference type="AlphaFoldDB" id="A0A7R9FFJ3"/>